<evidence type="ECO:0000256" key="7">
    <source>
        <dbReference type="ARBA" id="ARBA00023065"/>
    </source>
</evidence>
<dbReference type="Pfam" id="PF00593">
    <property type="entry name" value="TonB_dep_Rec_b-barrel"/>
    <property type="match status" value="1"/>
</dbReference>
<feature type="domain" description="TonB-dependent receptor-like beta-barrel" evidence="13">
    <location>
        <begin position="204"/>
        <end position="604"/>
    </location>
</feature>
<comment type="subcellular location">
    <subcellularLocation>
        <location evidence="1 11">Cell outer membrane</location>
        <topology evidence="1 11">Multi-pass membrane protein</topology>
    </subcellularLocation>
</comment>
<evidence type="ECO:0000256" key="1">
    <source>
        <dbReference type="ARBA" id="ARBA00004571"/>
    </source>
</evidence>
<dbReference type="InterPro" id="IPR000531">
    <property type="entry name" value="Beta-barrel_TonB"/>
</dbReference>
<keyword evidence="2 11" id="KW-0813">Transport</keyword>
<reference evidence="15 16" key="1">
    <citation type="submission" date="2020-07" db="EMBL/GenBank/DDBJ databases">
        <title>Halophilic bacteria isolated from french cheeses.</title>
        <authorList>
            <person name="Kothe C.I."/>
            <person name="Farah-Kraiem B."/>
            <person name="Renault P."/>
            <person name="Dridi B."/>
        </authorList>
    </citation>
    <scope>NUCLEOTIDE SEQUENCE [LARGE SCALE GENOMIC DNA]</scope>
    <source>
        <strain evidence="15 16">FME14</strain>
    </source>
</reference>
<organism evidence="15 16">
    <name type="scientific">Pseudoalteromonas prydzensis</name>
    <dbReference type="NCBI Taxonomy" id="182141"/>
    <lineage>
        <taxon>Bacteria</taxon>
        <taxon>Pseudomonadati</taxon>
        <taxon>Pseudomonadota</taxon>
        <taxon>Gammaproteobacteria</taxon>
        <taxon>Alteromonadales</taxon>
        <taxon>Pseudoalteromonadaceae</taxon>
        <taxon>Pseudoalteromonas</taxon>
    </lineage>
</organism>
<dbReference type="InterPro" id="IPR036942">
    <property type="entry name" value="Beta-barrel_TonB_sf"/>
</dbReference>
<protein>
    <submittedName>
        <fullName evidence="15">TonB-dependent receptor</fullName>
    </submittedName>
</protein>
<evidence type="ECO:0000256" key="11">
    <source>
        <dbReference type="PROSITE-ProRule" id="PRU01360"/>
    </source>
</evidence>
<keyword evidence="8 12" id="KW-0798">TonB box</keyword>
<dbReference type="Proteomes" id="UP000707245">
    <property type="component" value="Unassembled WGS sequence"/>
</dbReference>
<keyword evidence="6" id="KW-0408">Iron</keyword>
<evidence type="ECO:0000259" key="14">
    <source>
        <dbReference type="Pfam" id="PF07715"/>
    </source>
</evidence>
<dbReference type="EMBL" id="RRZA01000030">
    <property type="protein sequence ID" value="MBE0457977.1"/>
    <property type="molecule type" value="Genomic_DNA"/>
</dbReference>
<comment type="caution">
    <text evidence="15">The sequence shown here is derived from an EMBL/GenBank/DDBJ whole genome shotgun (WGS) entry which is preliminary data.</text>
</comment>
<keyword evidence="4" id="KW-0410">Iron transport</keyword>
<gene>
    <name evidence="15" type="ORF">EI167_11050</name>
</gene>
<evidence type="ECO:0000256" key="12">
    <source>
        <dbReference type="RuleBase" id="RU003357"/>
    </source>
</evidence>
<evidence type="ECO:0000256" key="8">
    <source>
        <dbReference type="ARBA" id="ARBA00023077"/>
    </source>
</evidence>
<dbReference type="InterPro" id="IPR012910">
    <property type="entry name" value="Plug_dom"/>
</dbReference>
<evidence type="ECO:0000256" key="6">
    <source>
        <dbReference type="ARBA" id="ARBA00023004"/>
    </source>
</evidence>
<keyword evidence="9 11" id="KW-0472">Membrane</keyword>
<dbReference type="PANTHER" id="PTHR32552">
    <property type="entry name" value="FERRICHROME IRON RECEPTOR-RELATED"/>
    <property type="match status" value="1"/>
</dbReference>
<dbReference type="Gene3D" id="2.40.170.20">
    <property type="entry name" value="TonB-dependent receptor, beta-barrel domain"/>
    <property type="match status" value="1"/>
</dbReference>
<evidence type="ECO:0000313" key="15">
    <source>
        <dbReference type="EMBL" id="MBE0457977.1"/>
    </source>
</evidence>
<name>A0ABR9FMC6_9GAMM</name>
<evidence type="ECO:0000256" key="10">
    <source>
        <dbReference type="ARBA" id="ARBA00023237"/>
    </source>
</evidence>
<evidence type="ECO:0000259" key="13">
    <source>
        <dbReference type="Pfam" id="PF00593"/>
    </source>
</evidence>
<dbReference type="InterPro" id="IPR039426">
    <property type="entry name" value="TonB-dep_rcpt-like"/>
</dbReference>
<accession>A0ABR9FMC6</accession>
<keyword evidence="16" id="KW-1185">Reference proteome</keyword>
<keyword evidence="3 11" id="KW-1134">Transmembrane beta strand</keyword>
<evidence type="ECO:0000256" key="4">
    <source>
        <dbReference type="ARBA" id="ARBA00022496"/>
    </source>
</evidence>
<dbReference type="Pfam" id="PF07715">
    <property type="entry name" value="Plug"/>
    <property type="match status" value="1"/>
</dbReference>
<evidence type="ECO:0000256" key="9">
    <source>
        <dbReference type="ARBA" id="ARBA00023136"/>
    </source>
</evidence>
<keyword evidence="7" id="KW-0406">Ion transport</keyword>
<evidence type="ECO:0000256" key="3">
    <source>
        <dbReference type="ARBA" id="ARBA00022452"/>
    </source>
</evidence>
<sequence length="641" mass="71584">MQETASSVQIITAEELKKNADLATIAEILPGTANLIYAGNTDAPIIRGNDTKGPVSAGNAYLSKPIPSATISVDGRYLTASELDLGAAGLWDAASVEVFRGPQTTNQGANSIAGAVVIRTNEPTFTPEIAAQALVGSRNKHRISALVSGPLSEDFAARIAIDYSARDTFVTYTNPNFTAHDFDLDWQNKDLRAKLLWQPSNIDGLTSKITYAYNETHRPRSEVVTEPYDNLENASIFQDNQTSSNHAGIWDIEYLFDEGISLVNQLQYSEGDFDYLFAEPFSGDAERTNKNVSNELRLTFDDKNKDFQGVAGLFYWQDRTKNTFNNVLGNADADLEHQSIAAFGELIWQFANQWELTGGLRYQEDTISHDGLASYVPERHEYEETFNVLLPKLSLAYKVSDEINIGALINKGYIPGGTGINFRGGEYYTFDEEYAWNYELFTRMSFLEQRFTIDANVFYTQFKDSQRAVTDYLDGRAFGSIIVNADEATSYGVELNAAYSANEQLSLYGGLGLLETDISEFNDYRGESFVGNEFSKAPGYMFNLGTEYKVTEAWSLDINMRYTDSYYSSDTNDPELRVNSYTVVNFNTAYQFNENLSGFIYVKNALDKHAPLRKNFDRSTNGEAAYLLEPRELGAGIRLSL</sequence>
<evidence type="ECO:0000256" key="5">
    <source>
        <dbReference type="ARBA" id="ARBA00022692"/>
    </source>
</evidence>
<dbReference type="SUPFAM" id="SSF56935">
    <property type="entry name" value="Porins"/>
    <property type="match status" value="1"/>
</dbReference>
<keyword evidence="5 11" id="KW-0812">Transmembrane</keyword>
<dbReference type="PROSITE" id="PS52016">
    <property type="entry name" value="TONB_DEPENDENT_REC_3"/>
    <property type="match status" value="1"/>
</dbReference>
<proteinExistence type="inferred from homology"/>
<feature type="domain" description="TonB-dependent receptor plug" evidence="14">
    <location>
        <begin position="2"/>
        <end position="115"/>
    </location>
</feature>
<dbReference type="PANTHER" id="PTHR32552:SF81">
    <property type="entry name" value="TONB-DEPENDENT OUTER MEMBRANE RECEPTOR"/>
    <property type="match status" value="1"/>
</dbReference>
<evidence type="ECO:0000313" key="16">
    <source>
        <dbReference type="Proteomes" id="UP000707245"/>
    </source>
</evidence>
<evidence type="ECO:0000256" key="2">
    <source>
        <dbReference type="ARBA" id="ARBA00022448"/>
    </source>
</evidence>
<keyword evidence="10 11" id="KW-0998">Cell outer membrane</keyword>
<comment type="similarity">
    <text evidence="11 12">Belongs to the TonB-dependent receptor family.</text>
</comment>
<keyword evidence="15" id="KW-0675">Receptor</keyword>